<accession>A0A1Y5Q9E4</accession>
<evidence type="ECO:0008006" key="3">
    <source>
        <dbReference type="Google" id="ProtNLM"/>
    </source>
</evidence>
<protein>
    <recommendedName>
        <fullName evidence="3">Transmembrane protein</fullName>
    </recommendedName>
</protein>
<keyword evidence="1" id="KW-0472">Membrane</keyword>
<feature type="transmembrane region" description="Helical" evidence="1">
    <location>
        <begin position="67"/>
        <end position="91"/>
    </location>
</feature>
<evidence type="ECO:0000256" key="1">
    <source>
        <dbReference type="SAM" id="Phobius"/>
    </source>
</evidence>
<keyword evidence="1" id="KW-1133">Transmembrane helix</keyword>
<gene>
    <name evidence="2" type="ORF">STPYR_12808</name>
</gene>
<feature type="transmembrane region" description="Helical" evidence="1">
    <location>
        <begin position="35"/>
        <end position="55"/>
    </location>
</feature>
<proteinExistence type="predicted"/>
<dbReference type="EMBL" id="FLTS01000001">
    <property type="protein sequence ID" value="SBV37865.1"/>
    <property type="molecule type" value="Genomic_DNA"/>
</dbReference>
<name>A0A1Y5Q9E4_9GAMM</name>
<evidence type="ECO:0000313" key="2">
    <source>
        <dbReference type="EMBL" id="SBV37865.1"/>
    </source>
</evidence>
<sequence>MAWLSLLLFLPWFCVMGALYWWFPRQPRHRLRTLFDGAVLALALLLSIVGMHWGYATGAAEAEVDSMWRQILAVLYAYGSFLAVMALALLLRTELFEPGLHGGELVEQFRLEELQAGLEQLGTLALLLRPRVLRRP</sequence>
<reference evidence="2" key="1">
    <citation type="submission" date="2016-03" db="EMBL/GenBank/DDBJ databases">
        <authorList>
            <person name="Ploux O."/>
        </authorList>
    </citation>
    <scope>NUCLEOTIDE SEQUENCE</scope>
    <source>
        <strain evidence="2">UC10</strain>
    </source>
</reference>
<feature type="transmembrane region" description="Helical" evidence="1">
    <location>
        <begin position="6"/>
        <end position="23"/>
    </location>
</feature>
<organism evidence="2">
    <name type="scientific">uncultured Stenotrophomonas sp</name>
    <dbReference type="NCBI Taxonomy" id="165438"/>
    <lineage>
        <taxon>Bacteria</taxon>
        <taxon>Pseudomonadati</taxon>
        <taxon>Pseudomonadota</taxon>
        <taxon>Gammaproteobacteria</taxon>
        <taxon>Lysobacterales</taxon>
        <taxon>Lysobacteraceae</taxon>
        <taxon>Stenotrophomonas</taxon>
        <taxon>environmental samples</taxon>
    </lineage>
</organism>
<keyword evidence="1" id="KW-0812">Transmembrane</keyword>
<dbReference type="AlphaFoldDB" id="A0A1Y5Q9E4"/>